<name>A0A225UE17_9STRA</name>
<organism evidence="1 2">
    <name type="scientific">Phytophthora megakarya</name>
    <dbReference type="NCBI Taxonomy" id="4795"/>
    <lineage>
        <taxon>Eukaryota</taxon>
        <taxon>Sar</taxon>
        <taxon>Stramenopiles</taxon>
        <taxon>Oomycota</taxon>
        <taxon>Peronosporomycetes</taxon>
        <taxon>Peronosporales</taxon>
        <taxon>Peronosporaceae</taxon>
        <taxon>Phytophthora</taxon>
    </lineage>
</organism>
<evidence type="ECO:0000313" key="2">
    <source>
        <dbReference type="Proteomes" id="UP000198211"/>
    </source>
</evidence>
<dbReference type="EMBL" id="NBNE01021748">
    <property type="protein sequence ID" value="OWY90846.1"/>
    <property type="molecule type" value="Genomic_DNA"/>
</dbReference>
<keyword evidence="2" id="KW-1185">Reference proteome</keyword>
<comment type="caution">
    <text evidence="1">The sequence shown here is derived from an EMBL/GenBank/DDBJ whole genome shotgun (WGS) entry which is preliminary data.</text>
</comment>
<dbReference type="AlphaFoldDB" id="A0A225UE17"/>
<sequence>MNVMTLDALSIGSVTTFETKFPLGVSMSGNSALDRNSFCGGSNAGLSSYLKGSYVLKHVGSVSRRP</sequence>
<dbReference type="Proteomes" id="UP000198211">
    <property type="component" value="Unassembled WGS sequence"/>
</dbReference>
<protein>
    <submittedName>
        <fullName evidence="1">Uncharacterized protein</fullName>
    </submittedName>
</protein>
<evidence type="ECO:0000313" key="1">
    <source>
        <dbReference type="EMBL" id="OWY90846.1"/>
    </source>
</evidence>
<accession>A0A225UE17</accession>
<gene>
    <name evidence="1" type="ORF">PHMEG_00040840</name>
</gene>
<reference evidence="2" key="1">
    <citation type="submission" date="2017-03" db="EMBL/GenBank/DDBJ databases">
        <title>Phytopthora megakarya and P. palmivora, two closely related causual agents of cacao black pod achieved similar genome size and gene model numbers by different mechanisms.</title>
        <authorList>
            <person name="Ali S."/>
            <person name="Shao J."/>
            <person name="Larry D.J."/>
            <person name="Kronmiller B."/>
            <person name="Shen D."/>
            <person name="Strem M.D."/>
            <person name="Melnick R.L."/>
            <person name="Guiltinan M.J."/>
            <person name="Tyler B.M."/>
            <person name="Meinhardt L.W."/>
            <person name="Bailey B.A."/>
        </authorList>
    </citation>
    <scope>NUCLEOTIDE SEQUENCE [LARGE SCALE GENOMIC DNA]</scope>
    <source>
        <strain evidence="2">zdho120</strain>
    </source>
</reference>
<proteinExistence type="predicted"/>